<dbReference type="KEGG" id="hlo:J0X27_03490"/>
<feature type="transmembrane region" description="Helical" evidence="2">
    <location>
        <begin position="31"/>
        <end position="52"/>
    </location>
</feature>
<sequence length="126" mass="13685">MDKGSEIGLFAAALGIPLVLLFALLGSILAAALAFTLVVGLCVSFVVAGRLADKSRSESESDESPERNATDSLETLRDRYARGELTESEFERRVETVLDTESSRSSNETPSRADEDADREPEFDRA</sequence>
<organism evidence="4 5">
    <name type="scientific">Natrinema longum</name>
    <dbReference type="NCBI Taxonomy" id="370324"/>
    <lineage>
        <taxon>Archaea</taxon>
        <taxon>Methanobacteriati</taxon>
        <taxon>Methanobacteriota</taxon>
        <taxon>Stenosarchaea group</taxon>
        <taxon>Halobacteria</taxon>
        <taxon>Halobacteriales</taxon>
        <taxon>Natrialbaceae</taxon>
        <taxon>Natrinema</taxon>
    </lineage>
</organism>
<dbReference type="EMBL" id="CP071463">
    <property type="protein sequence ID" value="QSW85911.1"/>
    <property type="molecule type" value="Genomic_DNA"/>
</dbReference>
<name>A0A8A2UAT0_9EURY</name>
<dbReference type="InterPro" id="IPR018649">
    <property type="entry name" value="SHOCT"/>
</dbReference>
<feature type="domain" description="SHOCT" evidence="3">
    <location>
        <begin position="71"/>
        <end position="96"/>
    </location>
</feature>
<feature type="compositionally biased region" description="Basic and acidic residues" evidence="1">
    <location>
        <begin position="52"/>
        <end position="96"/>
    </location>
</feature>
<dbReference type="AlphaFoldDB" id="A0A8A2UAT0"/>
<feature type="transmembrane region" description="Helical" evidence="2">
    <location>
        <begin position="7"/>
        <end position="25"/>
    </location>
</feature>
<dbReference type="Pfam" id="PF09851">
    <property type="entry name" value="SHOCT"/>
    <property type="match status" value="1"/>
</dbReference>
<proteinExistence type="predicted"/>
<keyword evidence="2" id="KW-1133">Transmembrane helix</keyword>
<evidence type="ECO:0000259" key="3">
    <source>
        <dbReference type="Pfam" id="PF09851"/>
    </source>
</evidence>
<keyword evidence="2" id="KW-0472">Membrane</keyword>
<evidence type="ECO:0000313" key="5">
    <source>
        <dbReference type="Proteomes" id="UP000663191"/>
    </source>
</evidence>
<gene>
    <name evidence="4" type="ORF">J0X27_03490</name>
</gene>
<feature type="compositionally biased region" description="Polar residues" evidence="1">
    <location>
        <begin position="99"/>
        <end position="110"/>
    </location>
</feature>
<feature type="region of interest" description="Disordered" evidence="1">
    <location>
        <begin position="52"/>
        <end position="126"/>
    </location>
</feature>
<keyword evidence="2" id="KW-0812">Transmembrane</keyword>
<protein>
    <submittedName>
        <fullName evidence="4">SHOCT domain-containing protein</fullName>
    </submittedName>
</protein>
<evidence type="ECO:0000256" key="2">
    <source>
        <dbReference type="SAM" id="Phobius"/>
    </source>
</evidence>
<reference evidence="4 5" key="1">
    <citation type="journal article" date="2006" name="Int. J. Syst. Evol. Microbiol.">
        <title>Haloterrigena longa sp. nov. and Haloterrigena limicola sp. nov., extremely halophilic archaea isolated from a salt lake.</title>
        <authorList>
            <person name="Cui H.L."/>
            <person name="Tohty D."/>
            <person name="Zhou P.J."/>
            <person name="Liu S.J."/>
        </authorList>
    </citation>
    <scope>NUCLEOTIDE SEQUENCE [LARGE SCALE GENOMIC DNA]</scope>
    <source>
        <strain evidence="4 5">ABH32</strain>
    </source>
</reference>
<evidence type="ECO:0000256" key="1">
    <source>
        <dbReference type="SAM" id="MobiDB-lite"/>
    </source>
</evidence>
<dbReference type="Proteomes" id="UP000663191">
    <property type="component" value="Chromosome"/>
</dbReference>
<dbReference type="OrthoDB" id="53394at2157"/>
<evidence type="ECO:0000313" key="4">
    <source>
        <dbReference type="EMBL" id="QSW85911.1"/>
    </source>
</evidence>
<accession>A0A8A2UAT0</accession>
<dbReference type="RefSeq" id="WP_207271071.1">
    <property type="nucleotide sequence ID" value="NZ_CP071463.1"/>
</dbReference>
<keyword evidence="5" id="KW-1185">Reference proteome</keyword>
<dbReference type="GeneID" id="63182776"/>